<evidence type="ECO:0000256" key="4">
    <source>
        <dbReference type="ARBA" id="ARBA00022898"/>
    </source>
</evidence>
<dbReference type="EMBL" id="FMCV01000003">
    <property type="protein sequence ID" value="SCE84128.1"/>
    <property type="molecule type" value="Genomic_DNA"/>
</dbReference>
<dbReference type="InterPro" id="IPR015421">
    <property type="entry name" value="PyrdxlP-dep_Trfase_major"/>
</dbReference>
<dbReference type="Gene3D" id="3.40.640.10">
    <property type="entry name" value="Type I PLP-dependent aspartate aminotransferase-like (Major domain)"/>
    <property type="match status" value="1"/>
</dbReference>
<dbReference type="InterPro" id="IPR004839">
    <property type="entry name" value="Aminotransferase_I/II_large"/>
</dbReference>
<gene>
    <name evidence="8" type="ORF">GA0070215_103212</name>
</gene>
<dbReference type="Proteomes" id="UP000198551">
    <property type="component" value="Unassembled WGS sequence"/>
</dbReference>
<comment type="cofactor">
    <cofactor evidence="1 5">
        <name>pyridoxal 5'-phosphate</name>
        <dbReference type="ChEBI" id="CHEBI:597326"/>
    </cofactor>
</comment>
<evidence type="ECO:0000313" key="8">
    <source>
        <dbReference type="EMBL" id="SCE84128.1"/>
    </source>
</evidence>
<dbReference type="InterPro" id="IPR050106">
    <property type="entry name" value="HistidinolP_aminotransfase"/>
</dbReference>
<sequence>MMTPATAVGTQPPADLSMNETPYPPLPAIRRVVEDAAATLQRYPDRTSAALVAALSARLGVGPEAILVGPGSAGLCQHLVQSLGPRPDVVHPALSFEGYPLVIGNAGARPVPVPMRGYDHDLPAMADAVTDRTRCVLLCNPNNPTGTALRRDDVEAFLDRVPADVPVIVDEAYREFVTDPRSPDGMDLYRAYGNVCVLRTFSKAYGLAALRVGYAVVPPRLTRAAALTGAVFFPGALAQAAAVASLTPEVGAELTRRCTDLVAARTGLIGALRGLGLTVAPSEANFVWLPLGERAVPFAERAREAGILVMALPGAGVRITVGSPEANERLCAFVRAALADGL</sequence>
<dbReference type="PANTHER" id="PTHR43643">
    <property type="entry name" value="HISTIDINOL-PHOSPHATE AMINOTRANSFERASE 2"/>
    <property type="match status" value="1"/>
</dbReference>
<evidence type="ECO:0000313" key="9">
    <source>
        <dbReference type="Proteomes" id="UP000198551"/>
    </source>
</evidence>
<dbReference type="SUPFAM" id="SSF53383">
    <property type="entry name" value="PLP-dependent transferases"/>
    <property type="match status" value="1"/>
</dbReference>
<dbReference type="GO" id="GO:0008483">
    <property type="term" value="F:transaminase activity"/>
    <property type="evidence" value="ECO:0007669"/>
    <property type="project" value="UniProtKB-KW"/>
</dbReference>
<evidence type="ECO:0000256" key="1">
    <source>
        <dbReference type="ARBA" id="ARBA00001933"/>
    </source>
</evidence>
<dbReference type="CDD" id="cd00609">
    <property type="entry name" value="AAT_like"/>
    <property type="match status" value="1"/>
</dbReference>
<dbReference type="InterPro" id="IPR015424">
    <property type="entry name" value="PyrdxlP-dep_Trfase"/>
</dbReference>
<proteinExistence type="inferred from homology"/>
<dbReference type="InterPro" id="IPR001917">
    <property type="entry name" value="Aminotrans_II_pyridoxalP_BS"/>
</dbReference>
<dbReference type="Pfam" id="PF00155">
    <property type="entry name" value="Aminotran_1_2"/>
    <property type="match status" value="1"/>
</dbReference>
<keyword evidence="9" id="KW-1185">Reference proteome</keyword>
<evidence type="ECO:0000256" key="2">
    <source>
        <dbReference type="ARBA" id="ARBA00022576"/>
    </source>
</evidence>
<dbReference type="AlphaFoldDB" id="A0A1C4VJK0"/>
<evidence type="ECO:0000259" key="7">
    <source>
        <dbReference type="Pfam" id="PF00155"/>
    </source>
</evidence>
<accession>A0A1C4VJK0</accession>
<protein>
    <submittedName>
        <fullName evidence="8">Histidinol-phosphate aminotransferase</fullName>
    </submittedName>
</protein>
<keyword evidence="2 8" id="KW-0032">Aminotransferase</keyword>
<name>A0A1C4VJK0_9ACTN</name>
<dbReference type="Gene3D" id="3.90.1150.10">
    <property type="entry name" value="Aspartate Aminotransferase, domain 1"/>
    <property type="match status" value="1"/>
</dbReference>
<evidence type="ECO:0000256" key="3">
    <source>
        <dbReference type="ARBA" id="ARBA00022679"/>
    </source>
</evidence>
<dbReference type="InterPro" id="IPR015422">
    <property type="entry name" value="PyrdxlP-dep_Trfase_small"/>
</dbReference>
<feature type="domain" description="Aminotransferase class I/classII large" evidence="7">
    <location>
        <begin position="15"/>
        <end position="332"/>
    </location>
</feature>
<keyword evidence="4 5" id="KW-0663">Pyridoxal phosphate</keyword>
<comment type="similarity">
    <text evidence="5">Belongs to the class-II pyridoxal-phosphate-dependent aminotransferase family.</text>
</comment>
<organism evidence="8 9">
    <name type="scientific">Micromonospora marina</name>
    <dbReference type="NCBI Taxonomy" id="307120"/>
    <lineage>
        <taxon>Bacteria</taxon>
        <taxon>Bacillati</taxon>
        <taxon>Actinomycetota</taxon>
        <taxon>Actinomycetes</taxon>
        <taxon>Micromonosporales</taxon>
        <taxon>Micromonosporaceae</taxon>
        <taxon>Micromonospora</taxon>
    </lineage>
</organism>
<reference evidence="9" key="1">
    <citation type="submission" date="2016-06" db="EMBL/GenBank/DDBJ databases">
        <authorList>
            <person name="Varghese N."/>
        </authorList>
    </citation>
    <scope>NUCLEOTIDE SEQUENCE [LARGE SCALE GENOMIC DNA]</scope>
    <source>
        <strain evidence="9">DSM 45555</strain>
    </source>
</reference>
<evidence type="ECO:0000256" key="5">
    <source>
        <dbReference type="RuleBase" id="RU003693"/>
    </source>
</evidence>
<dbReference type="PANTHER" id="PTHR43643:SF3">
    <property type="entry name" value="HISTIDINOL-PHOSPHATE AMINOTRANSFERASE"/>
    <property type="match status" value="1"/>
</dbReference>
<dbReference type="PROSITE" id="PS00599">
    <property type="entry name" value="AA_TRANSFER_CLASS_2"/>
    <property type="match status" value="1"/>
</dbReference>
<keyword evidence="3 8" id="KW-0808">Transferase</keyword>
<feature type="region of interest" description="Disordered" evidence="6">
    <location>
        <begin position="1"/>
        <end position="20"/>
    </location>
</feature>
<dbReference type="GO" id="GO:0030170">
    <property type="term" value="F:pyridoxal phosphate binding"/>
    <property type="evidence" value="ECO:0007669"/>
    <property type="project" value="InterPro"/>
</dbReference>
<evidence type="ECO:0000256" key="6">
    <source>
        <dbReference type="SAM" id="MobiDB-lite"/>
    </source>
</evidence>